<dbReference type="Gene3D" id="3.30.70.270">
    <property type="match status" value="1"/>
</dbReference>
<feature type="transmembrane region" description="Helical" evidence="1">
    <location>
        <begin position="187"/>
        <end position="207"/>
    </location>
</feature>
<dbReference type="EMBL" id="VKAC01000008">
    <property type="protein sequence ID" value="TXR55578.1"/>
    <property type="molecule type" value="Genomic_DNA"/>
</dbReference>
<feature type="transmembrane region" description="Helical" evidence="1">
    <location>
        <begin position="213"/>
        <end position="235"/>
    </location>
</feature>
<proteinExistence type="predicted"/>
<dbReference type="AlphaFoldDB" id="A0A5C8ZEH7"/>
<feature type="transmembrane region" description="Helical" evidence="1">
    <location>
        <begin position="28"/>
        <end position="49"/>
    </location>
</feature>
<dbReference type="InterPro" id="IPR052163">
    <property type="entry name" value="DGC-Regulatory_Protein"/>
</dbReference>
<feature type="transmembrane region" description="Helical" evidence="1">
    <location>
        <begin position="124"/>
        <end position="147"/>
    </location>
</feature>
<dbReference type="InterPro" id="IPR029787">
    <property type="entry name" value="Nucleotide_cyclase"/>
</dbReference>
<accession>A0A5C8ZEH7</accession>
<dbReference type="Pfam" id="PF00990">
    <property type="entry name" value="GGDEF"/>
    <property type="match status" value="1"/>
</dbReference>
<dbReference type="SMART" id="SM00267">
    <property type="entry name" value="GGDEF"/>
    <property type="match status" value="1"/>
</dbReference>
<evidence type="ECO:0000259" key="2">
    <source>
        <dbReference type="PROSITE" id="PS50887"/>
    </source>
</evidence>
<name>A0A5C8ZEH7_9ACTN</name>
<comment type="caution">
    <text evidence="3">The sequence shown here is derived from an EMBL/GenBank/DDBJ whole genome shotgun (WGS) entry which is preliminary data.</text>
</comment>
<keyword evidence="1" id="KW-0812">Transmembrane</keyword>
<feature type="transmembrane region" description="Helical" evidence="1">
    <location>
        <begin position="159"/>
        <end position="180"/>
    </location>
</feature>
<evidence type="ECO:0000256" key="1">
    <source>
        <dbReference type="SAM" id="Phobius"/>
    </source>
</evidence>
<gene>
    <name evidence="3" type="ORF">FMM08_14940</name>
</gene>
<dbReference type="PANTHER" id="PTHR46663:SF2">
    <property type="entry name" value="GGDEF DOMAIN-CONTAINING PROTEIN"/>
    <property type="match status" value="1"/>
</dbReference>
<keyword evidence="1" id="KW-1133">Transmembrane helix</keyword>
<reference evidence="3 4" key="1">
    <citation type="submission" date="2019-07" db="EMBL/GenBank/DDBJ databases">
        <title>Quadrisphaera sp. strain DD2A genome sequencing and assembly.</title>
        <authorList>
            <person name="Kim I."/>
        </authorList>
    </citation>
    <scope>NUCLEOTIDE SEQUENCE [LARGE SCALE GENOMIC DNA]</scope>
    <source>
        <strain evidence="3 4">DD2A</strain>
    </source>
</reference>
<evidence type="ECO:0000313" key="3">
    <source>
        <dbReference type="EMBL" id="TXR55578.1"/>
    </source>
</evidence>
<feature type="domain" description="GGDEF" evidence="2">
    <location>
        <begin position="355"/>
        <end position="497"/>
    </location>
</feature>
<protein>
    <submittedName>
        <fullName evidence="3">GGDEF domain-containing protein</fullName>
    </submittedName>
</protein>
<feature type="transmembrane region" description="Helical" evidence="1">
    <location>
        <begin position="95"/>
        <end position="112"/>
    </location>
</feature>
<feature type="transmembrane region" description="Helical" evidence="1">
    <location>
        <begin position="285"/>
        <end position="309"/>
    </location>
</feature>
<dbReference type="PROSITE" id="PS50887">
    <property type="entry name" value="GGDEF"/>
    <property type="match status" value="1"/>
</dbReference>
<dbReference type="NCBIfam" id="TIGR00254">
    <property type="entry name" value="GGDEF"/>
    <property type="match status" value="1"/>
</dbReference>
<dbReference type="InterPro" id="IPR000160">
    <property type="entry name" value="GGDEF_dom"/>
</dbReference>
<dbReference type="CDD" id="cd01949">
    <property type="entry name" value="GGDEF"/>
    <property type="match status" value="1"/>
</dbReference>
<evidence type="ECO:0000313" key="4">
    <source>
        <dbReference type="Proteomes" id="UP000321234"/>
    </source>
</evidence>
<dbReference type="SUPFAM" id="SSF55073">
    <property type="entry name" value="Nucleotide cyclase"/>
    <property type="match status" value="1"/>
</dbReference>
<dbReference type="PANTHER" id="PTHR46663">
    <property type="entry name" value="DIGUANYLATE CYCLASE DGCT-RELATED"/>
    <property type="match status" value="1"/>
</dbReference>
<keyword evidence="1" id="KW-0472">Membrane</keyword>
<feature type="transmembrane region" description="Helical" evidence="1">
    <location>
        <begin position="256"/>
        <end position="279"/>
    </location>
</feature>
<dbReference type="OrthoDB" id="23692at2"/>
<keyword evidence="4" id="KW-1185">Reference proteome</keyword>
<dbReference type="InterPro" id="IPR043128">
    <property type="entry name" value="Rev_trsase/Diguanyl_cyclase"/>
</dbReference>
<dbReference type="Proteomes" id="UP000321234">
    <property type="component" value="Unassembled WGS sequence"/>
</dbReference>
<feature type="transmembrane region" description="Helical" evidence="1">
    <location>
        <begin position="56"/>
        <end position="75"/>
    </location>
</feature>
<organism evidence="3 4">
    <name type="scientific">Quadrisphaera setariae</name>
    <dbReference type="NCBI Taxonomy" id="2593304"/>
    <lineage>
        <taxon>Bacteria</taxon>
        <taxon>Bacillati</taxon>
        <taxon>Actinomycetota</taxon>
        <taxon>Actinomycetes</taxon>
        <taxon>Kineosporiales</taxon>
        <taxon>Kineosporiaceae</taxon>
        <taxon>Quadrisphaera</taxon>
    </lineage>
</organism>
<sequence length="504" mass="50968">MMWVWVLVLGAVGSVAYTALTGPFDAPVAAAVVYTALGALGLLGTAWGASRLPRRAALPWWCVTAVQLVWSAVDVRYLVLTTQGAYTGAPAAADAPYLLGYPPLLLAVLLLLRRARAARPRGAFADAAVLGTGVALLGWAVLVGPVLHSTPDDPRARVGAVLFLACDVVLTGLVVVLLASSSRASTSTWLALAAALAGLVGDSTYLVEGVVPSGVLTALSVGWTSGGALWAAAACHPSAGRAPERSNGEDFGRPRIVALVGGVALAPAVLVLDLVVGGGSSSVPAVVAASAMTLLVVGRLAVALSAAGASLAEREVMRRALEHQARHDGLTGLPNRSATVARIAAALDAAQHHGTQAGLLFVDLDGFKAVNDSRGHRAGDEVLRVVAARLAGCLRPGDVVGRLGGDEFVVVLDRLAGGEDAEDAVEALLAAGQRIVDVVAQPITVDGELFSVGASVGAALGGGAEQPTTPDALLHEADTAAYRAKASGRGRVELAETCSSGRQG</sequence>